<organism evidence="1 2">
    <name type="scientific">Pseudomonas viridiflava</name>
    <name type="common">Phytomonas viridiflava</name>
    <dbReference type="NCBI Taxonomy" id="33069"/>
    <lineage>
        <taxon>Bacteria</taxon>
        <taxon>Pseudomonadati</taxon>
        <taxon>Pseudomonadota</taxon>
        <taxon>Gammaproteobacteria</taxon>
        <taxon>Pseudomonadales</taxon>
        <taxon>Pseudomonadaceae</taxon>
        <taxon>Pseudomonas</taxon>
    </lineage>
</organism>
<evidence type="ECO:0000313" key="2">
    <source>
        <dbReference type="Proteomes" id="UP000273854"/>
    </source>
</evidence>
<comment type="caution">
    <text evidence="1">The sequence shown here is derived from an EMBL/GenBank/DDBJ whole genome shotgun (WGS) entry which is preliminary data.</text>
</comment>
<dbReference type="AlphaFoldDB" id="A0A3M5P3X9"/>
<dbReference type="EMBL" id="RBTP01000056">
    <property type="protein sequence ID" value="RMT79194.1"/>
    <property type="molecule type" value="Genomic_DNA"/>
</dbReference>
<dbReference type="RefSeq" id="WP_259640722.1">
    <property type="nucleotide sequence ID" value="NZ_RBTP01000056.1"/>
</dbReference>
<dbReference type="Proteomes" id="UP000273854">
    <property type="component" value="Unassembled WGS sequence"/>
</dbReference>
<gene>
    <name evidence="1" type="ORF">ALP40_01497</name>
</gene>
<sequence>MDWTPKKSAQARYTYITQRRVRMSKRATQLVPATVVEAMAGDADGLLPITALANDLAITVPDWRLTSPPPGFTEELHLEWRPEGANTYVKLSTETLTTPIKEEFPLPRVIERKHFLQTEGTFQFRYGVKLWSSGEVEYSQDQPITVDRTPPYGPVDPPAVEDPGPINDAALDAQGGVFVTVPDFEEEKKEFVKVVVLWSNTIPPADQPIIPDVEMLLPADRRVLIPRELVERYASGDHYVAYELFDKAGNRSRPSRVRTVAVARGPLPAGLKPPVVPLAADGLIDLGDAHLGVTVEIPAFEDFHPDDDVVVTWGATQLTPKRIGEGDNPFPVEIVVSWDHLSAEYTAPETAPFTSTVPVTYTVMRGTTPFALPDADAIDVDVNLAYSGPVNPHEPNPVNPDLEPVIVTGESGETNELTENDKGKDAKATVTLHAPTRSGEVITLYWNGVAVTNTVTLTGAEVEGDNIELTIAWGEIEAGGSGNISVYYSITHPDFINPQQSTNTTVVVDAVPIVLAAATFPDVSVVSGTDILNCESLHKRSSDEAIGYRVSIPASEYLVAGDEIALKWVLKDSDAITDVAGTLLTATMTIDADAHTNGMQWFVEPYSTYILPVHEGSEGGWGYAQVIYTLTVGDKAVDSQFINTLVAIQDLEGEEGTCAITSLREIP</sequence>
<protein>
    <submittedName>
        <fullName evidence="1">Uncharacterized protein</fullName>
    </submittedName>
</protein>
<accession>A0A3M5P3X9</accession>
<reference evidence="1 2" key="1">
    <citation type="submission" date="2018-08" db="EMBL/GenBank/DDBJ databases">
        <title>Recombination of ecologically and evolutionarily significant loci maintains genetic cohesion in the Pseudomonas syringae species complex.</title>
        <authorList>
            <person name="Dillon M."/>
            <person name="Thakur S."/>
            <person name="Almeida R.N.D."/>
            <person name="Weir B.S."/>
            <person name="Guttman D.S."/>
        </authorList>
    </citation>
    <scope>NUCLEOTIDE SEQUENCE [LARGE SCALE GENOMIC DNA]</scope>
    <source>
        <strain evidence="1 2">ICMP 19473</strain>
    </source>
</reference>
<evidence type="ECO:0000313" key="1">
    <source>
        <dbReference type="EMBL" id="RMT79194.1"/>
    </source>
</evidence>
<proteinExistence type="predicted"/>
<name>A0A3M5P3X9_PSEVI</name>